<dbReference type="InterPro" id="IPR012337">
    <property type="entry name" value="RNaseH-like_sf"/>
</dbReference>
<dbReference type="EMBL" id="OU898276">
    <property type="protein sequence ID" value="CAG9826852.1"/>
    <property type="molecule type" value="Genomic_DNA"/>
</dbReference>
<dbReference type="PANTHER" id="PTHR45749">
    <property type="match status" value="1"/>
</dbReference>
<dbReference type="OrthoDB" id="6611207at2759"/>
<evidence type="ECO:0000313" key="5">
    <source>
        <dbReference type="EMBL" id="CAG9826852.1"/>
    </source>
</evidence>
<dbReference type="InterPro" id="IPR025398">
    <property type="entry name" value="DUF4371"/>
</dbReference>
<dbReference type="EMBL" id="OU898277">
    <property type="protein sequence ID" value="CAG9830164.1"/>
    <property type="molecule type" value="Genomic_DNA"/>
</dbReference>
<protein>
    <recommendedName>
        <fullName evidence="11">TTF-type domain-containing protein</fullName>
    </recommendedName>
</protein>
<evidence type="ECO:0000259" key="3">
    <source>
        <dbReference type="Pfam" id="PF14291"/>
    </source>
</evidence>
<dbReference type="Proteomes" id="UP001153709">
    <property type="component" value="Chromosome 1"/>
</dbReference>
<dbReference type="Proteomes" id="UP001153709">
    <property type="component" value="Chromosome 2"/>
</dbReference>
<dbReference type="EMBL" id="OU898276">
    <property type="protein sequence ID" value="CAG9826277.1"/>
    <property type="molecule type" value="Genomic_DNA"/>
</dbReference>
<name>A0A9N9SNT8_DIABA</name>
<feature type="compositionally biased region" description="Low complexity" evidence="1">
    <location>
        <begin position="76"/>
        <end position="138"/>
    </location>
</feature>
<dbReference type="EMBL" id="OU898276">
    <property type="protein sequence ID" value="CAG9827051.1"/>
    <property type="molecule type" value="Genomic_DNA"/>
</dbReference>
<evidence type="ECO:0000313" key="4">
    <source>
        <dbReference type="EMBL" id="CAG9826277.1"/>
    </source>
</evidence>
<dbReference type="GO" id="GO:0046983">
    <property type="term" value="F:protein dimerization activity"/>
    <property type="evidence" value="ECO:0007669"/>
    <property type="project" value="InterPro"/>
</dbReference>
<evidence type="ECO:0000313" key="9">
    <source>
        <dbReference type="EMBL" id="CAG9830379.1"/>
    </source>
</evidence>
<evidence type="ECO:0008006" key="11">
    <source>
        <dbReference type="Google" id="ProtNLM"/>
    </source>
</evidence>
<dbReference type="Pfam" id="PF05699">
    <property type="entry name" value="Dimer_Tnp_hAT"/>
    <property type="match status" value="1"/>
</dbReference>
<evidence type="ECO:0000313" key="7">
    <source>
        <dbReference type="EMBL" id="CAG9827051.1"/>
    </source>
</evidence>
<dbReference type="PANTHER" id="PTHR45749:SF23">
    <property type="entry name" value="ZINC FINGER MYM-TYPE PROTEIN 1-LIKE"/>
    <property type="match status" value="1"/>
</dbReference>
<dbReference type="EMBL" id="OU898277">
    <property type="protein sequence ID" value="CAG9830379.1"/>
    <property type="molecule type" value="Genomic_DNA"/>
</dbReference>
<feature type="region of interest" description="Disordered" evidence="1">
    <location>
        <begin position="76"/>
        <end position="140"/>
    </location>
</feature>
<evidence type="ECO:0000313" key="10">
    <source>
        <dbReference type="Proteomes" id="UP001153709"/>
    </source>
</evidence>
<organism evidence="4 10">
    <name type="scientific">Diabrotica balteata</name>
    <name type="common">Banded cucumber beetle</name>
    <dbReference type="NCBI Taxonomy" id="107213"/>
    <lineage>
        <taxon>Eukaryota</taxon>
        <taxon>Metazoa</taxon>
        <taxon>Ecdysozoa</taxon>
        <taxon>Arthropoda</taxon>
        <taxon>Hexapoda</taxon>
        <taxon>Insecta</taxon>
        <taxon>Pterygota</taxon>
        <taxon>Neoptera</taxon>
        <taxon>Endopterygota</taxon>
        <taxon>Coleoptera</taxon>
        <taxon>Polyphaga</taxon>
        <taxon>Cucujiformia</taxon>
        <taxon>Chrysomeloidea</taxon>
        <taxon>Chrysomelidae</taxon>
        <taxon>Galerucinae</taxon>
        <taxon>Diabroticina</taxon>
        <taxon>Diabroticites</taxon>
        <taxon>Diabrotica</taxon>
    </lineage>
</organism>
<dbReference type="SUPFAM" id="SSF53098">
    <property type="entry name" value="Ribonuclease H-like"/>
    <property type="match status" value="1"/>
</dbReference>
<accession>A0A9N9SNT8</accession>
<feature type="domain" description="HAT C-terminal dimerisation" evidence="2">
    <location>
        <begin position="854"/>
        <end position="915"/>
    </location>
</feature>
<keyword evidence="10" id="KW-1185">Reference proteome</keyword>
<dbReference type="AlphaFoldDB" id="A0A9N9SNT8"/>
<evidence type="ECO:0000313" key="6">
    <source>
        <dbReference type="EMBL" id="CAG9827041.1"/>
    </source>
</evidence>
<evidence type="ECO:0000259" key="2">
    <source>
        <dbReference type="Pfam" id="PF05699"/>
    </source>
</evidence>
<dbReference type="EMBL" id="OU898276">
    <property type="protein sequence ID" value="CAG9827041.1"/>
    <property type="molecule type" value="Genomic_DNA"/>
</dbReference>
<reference evidence="4" key="1">
    <citation type="submission" date="2022-01" db="EMBL/GenBank/DDBJ databases">
        <authorList>
            <person name="King R."/>
        </authorList>
    </citation>
    <scope>NUCLEOTIDE SEQUENCE</scope>
</reference>
<feature type="domain" description="DUF4371" evidence="3">
    <location>
        <begin position="264"/>
        <end position="500"/>
    </location>
</feature>
<gene>
    <name evidence="6" type="ORF">DIABBA_LOCUS1086</name>
    <name evidence="7" type="ORF">DIABBA_LOCUS1093</name>
    <name evidence="8" type="ORF">DIABBA_LOCUS3890</name>
    <name evidence="4" type="ORF">DIABBA_LOCUS407</name>
    <name evidence="9" type="ORF">DIABBA_LOCUS4087</name>
    <name evidence="5" type="ORF">DIABBA_LOCUS932</name>
</gene>
<dbReference type="Pfam" id="PF14291">
    <property type="entry name" value="DUF4371"/>
    <property type="match status" value="1"/>
</dbReference>
<sequence length="938" mass="105906">MDGRKRLSGWQYKKVAEEKKKKLTEVVNKTAKLDTFFTRSNLPVPPEPVLLESVKEFCEVELEVCSILTPSASTASASVPSALTSTPPASALAPSASTSTPLASASAPPVSTSTPSASASTPSASPSTPSASAPSASSCVDTDKIKPAISELTFVVDEIEDQLTVSEPDSSVHLKPNYDPALWIVNEETREYFVKNGWNQNKDCDFKKSERQYPDRKRVLAKWLFDRKLANGEIVNRDFLIYSPSLGSLFCGPCKLFSSTSTQFTENGFSDWKHASARIKEHENSHVHYNSVIVYKQRAEAAGRIDKLLQNQVEEEIRYWKAVLQRVVAVIKKLASRGLAFRGTDEKFGSFSNGNYMMCLELIAEFDPFLKAHIEKYGKAGKGNQSYLSSTICEELIEIMAKTVIDTILNDAKKSKYYSIIVDSTPDVTHIDQLSFILRYVNELGIPEEHFVEFMKNQGHTGEELVNSVLSFLQSKGLDIQNCRGQSYDNASNMSGMYSGLQARLKEKNPLIFYVPCSAHSLNLVGSSAAECCSLAKHFFDLLQGLYNFFSSSTHRWNLLLSNFTATGKDKNTSLKSLSVTRWSAREEACKSLNKDYKPMVKTLIDMTSSNHENKQTQSKAKGLLRKLMSLETCFMAALWGDVLQKFNSVSEKIQAENMTVDSVVILYNSLTEYVMNMKDMFTHYKKEGEKKLQIAQGEMRQNDEPELPQETQPQVQQDFDRPKRKAKRKRFFDESSEEDEERTYDEDDDIRGNCLQQSYDIIVETLQFQLDKRISVYTDFVAKFSFLTKLKTLTTEEITANATSLQKIYIEDIEESEFICECIHLKGLLIRGNYKEAEKDFSLSNLYRFLIEKNLQDLFPNVAIGLKMFLTTPATNCSAERSFSTLKRVKNYLRSTVTQERLVSLAVLAIEHELTTKLDFSAVVDDFSNARARKKKF</sequence>
<evidence type="ECO:0000313" key="8">
    <source>
        <dbReference type="EMBL" id="CAG9830164.1"/>
    </source>
</evidence>
<feature type="compositionally biased region" description="Acidic residues" evidence="1">
    <location>
        <begin position="735"/>
        <end position="748"/>
    </location>
</feature>
<feature type="region of interest" description="Disordered" evidence="1">
    <location>
        <begin position="701"/>
        <end position="748"/>
    </location>
</feature>
<dbReference type="InterPro" id="IPR008906">
    <property type="entry name" value="HATC_C_dom"/>
</dbReference>
<proteinExistence type="predicted"/>
<evidence type="ECO:0000256" key="1">
    <source>
        <dbReference type="SAM" id="MobiDB-lite"/>
    </source>
</evidence>